<protein>
    <recommendedName>
        <fullName evidence="11">Molybdopterin molybdenumtransferase</fullName>
        <ecNumber evidence="11">2.10.1.1</ecNumber>
    </recommendedName>
</protein>
<name>A0A7W6DUA8_9RHOB</name>
<dbReference type="GO" id="GO:0005829">
    <property type="term" value="C:cytosol"/>
    <property type="evidence" value="ECO:0007669"/>
    <property type="project" value="TreeGrafter"/>
</dbReference>
<dbReference type="GO" id="GO:0046872">
    <property type="term" value="F:metal ion binding"/>
    <property type="evidence" value="ECO:0007669"/>
    <property type="project" value="UniProtKB-UniRule"/>
</dbReference>
<dbReference type="EC" id="2.10.1.1" evidence="11"/>
<evidence type="ECO:0000256" key="7">
    <source>
        <dbReference type="ARBA" id="ARBA00022723"/>
    </source>
</evidence>
<keyword evidence="8 11" id="KW-0460">Magnesium</keyword>
<evidence type="ECO:0000256" key="2">
    <source>
        <dbReference type="ARBA" id="ARBA00002901"/>
    </source>
</evidence>
<dbReference type="FunFam" id="3.40.980.10:FF:000004">
    <property type="entry name" value="Molybdopterin molybdenumtransferase"/>
    <property type="match status" value="1"/>
</dbReference>
<dbReference type="GO" id="GO:0006777">
    <property type="term" value="P:Mo-molybdopterin cofactor biosynthetic process"/>
    <property type="evidence" value="ECO:0007669"/>
    <property type="project" value="UniProtKB-UniRule"/>
</dbReference>
<dbReference type="SUPFAM" id="SSF63867">
    <property type="entry name" value="MoeA C-terminal domain-like"/>
    <property type="match status" value="1"/>
</dbReference>
<organism evidence="13 14">
    <name type="scientific">Sagittula marina</name>
    <dbReference type="NCBI Taxonomy" id="943940"/>
    <lineage>
        <taxon>Bacteria</taxon>
        <taxon>Pseudomonadati</taxon>
        <taxon>Pseudomonadota</taxon>
        <taxon>Alphaproteobacteria</taxon>
        <taxon>Rhodobacterales</taxon>
        <taxon>Roseobacteraceae</taxon>
        <taxon>Sagittula</taxon>
    </lineage>
</organism>
<keyword evidence="7 11" id="KW-0479">Metal-binding</keyword>
<dbReference type="InterPro" id="IPR005110">
    <property type="entry name" value="MoeA_linker/N"/>
</dbReference>
<feature type="domain" description="MoaB/Mog" evidence="12">
    <location>
        <begin position="171"/>
        <end position="311"/>
    </location>
</feature>
<evidence type="ECO:0000256" key="4">
    <source>
        <dbReference type="ARBA" id="ARBA00010763"/>
    </source>
</evidence>
<evidence type="ECO:0000256" key="8">
    <source>
        <dbReference type="ARBA" id="ARBA00022842"/>
    </source>
</evidence>
<dbReference type="Pfam" id="PF03454">
    <property type="entry name" value="MoeA_C"/>
    <property type="match status" value="1"/>
</dbReference>
<dbReference type="SUPFAM" id="SSF53218">
    <property type="entry name" value="Molybdenum cofactor biosynthesis proteins"/>
    <property type="match status" value="1"/>
</dbReference>
<dbReference type="RefSeq" id="WP_183967434.1">
    <property type="nucleotide sequence ID" value="NZ_BAABBZ010000006.1"/>
</dbReference>
<evidence type="ECO:0000256" key="3">
    <source>
        <dbReference type="ARBA" id="ARBA00005046"/>
    </source>
</evidence>
<evidence type="ECO:0000259" key="12">
    <source>
        <dbReference type="SMART" id="SM00852"/>
    </source>
</evidence>
<dbReference type="SMART" id="SM00852">
    <property type="entry name" value="MoCF_biosynth"/>
    <property type="match status" value="1"/>
</dbReference>
<dbReference type="Gene3D" id="3.40.980.10">
    <property type="entry name" value="MoaB/Mog-like domain"/>
    <property type="match status" value="1"/>
</dbReference>
<sequence>MITVTEALDQLFALARPTGVEKVPLIEAAGRILARPMSARRTQPPFASSAMDGYAVASAAPGDRLTVIGESAAGHRFDRPVVPGEAVRIFTGAPVPAGAIRVVIQEDVTRQDSTILIGDRLDSGDNIRPAGGDFAEGAQFDAPRKLSASDIALLASMNIARVPVARRPKVALISTGDELVMPGETPGPDQIIASNTFGLHALLSSEGANPRLLPIARDNATSLKHAFSLVDDADLVITIGGASVGDHDLVAPVAEELGMQRAFHKVAMRPGKPLMSGRLSGERGAMMIGLPGNPVSAMVCGHVFVLPVVRVMLGLPPVAAPRLRAPLARELGQNGPREHYMRATLTEEGLTAFDRQDSSLLSVLGQANALLVRPPHDPARAKNEVVDYLPL</sequence>
<dbReference type="InterPro" id="IPR038987">
    <property type="entry name" value="MoeA-like"/>
</dbReference>
<evidence type="ECO:0000313" key="14">
    <source>
        <dbReference type="Proteomes" id="UP000541426"/>
    </source>
</evidence>
<evidence type="ECO:0000256" key="10">
    <source>
        <dbReference type="ARBA" id="ARBA00047317"/>
    </source>
</evidence>
<dbReference type="Gene3D" id="2.40.340.10">
    <property type="entry name" value="MoeA, C-terminal, domain IV"/>
    <property type="match status" value="1"/>
</dbReference>
<accession>A0A7W6DUA8</accession>
<dbReference type="Proteomes" id="UP000541426">
    <property type="component" value="Unassembled WGS sequence"/>
</dbReference>
<dbReference type="Pfam" id="PF03453">
    <property type="entry name" value="MoeA_N"/>
    <property type="match status" value="1"/>
</dbReference>
<dbReference type="Gene3D" id="3.90.105.10">
    <property type="entry name" value="Molybdopterin biosynthesis moea protein, domain 2"/>
    <property type="match status" value="1"/>
</dbReference>
<dbReference type="UniPathway" id="UPA00344"/>
<dbReference type="AlphaFoldDB" id="A0A7W6DUA8"/>
<dbReference type="NCBIfam" id="NF045515">
    <property type="entry name" value="Glp_gephyrin"/>
    <property type="match status" value="1"/>
</dbReference>
<evidence type="ECO:0000256" key="11">
    <source>
        <dbReference type="RuleBase" id="RU365090"/>
    </source>
</evidence>
<keyword evidence="5 11" id="KW-0500">Molybdenum</keyword>
<dbReference type="InterPro" id="IPR036135">
    <property type="entry name" value="MoeA_linker/N_sf"/>
</dbReference>
<dbReference type="InterPro" id="IPR036688">
    <property type="entry name" value="MoeA_C_domain_IV_sf"/>
</dbReference>
<dbReference type="PANTHER" id="PTHR10192:SF5">
    <property type="entry name" value="GEPHYRIN"/>
    <property type="match status" value="1"/>
</dbReference>
<comment type="function">
    <text evidence="2 11">Catalyzes the insertion of molybdate into adenylated molybdopterin with the concomitant release of AMP.</text>
</comment>
<dbReference type="CDD" id="cd00887">
    <property type="entry name" value="MoeA"/>
    <property type="match status" value="1"/>
</dbReference>
<dbReference type="InterPro" id="IPR036425">
    <property type="entry name" value="MoaB/Mog-like_dom_sf"/>
</dbReference>
<keyword evidence="9 11" id="KW-0501">Molybdenum cofactor biosynthesis</keyword>
<proteinExistence type="inferred from homology"/>
<evidence type="ECO:0000313" key="13">
    <source>
        <dbReference type="EMBL" id="MBB3986790.1"/>
    </source>
</evidence>
<evidence type="ECO:0000256" key="5">
    <source>
        <dbReference type="ARBA" id="ARBA00022505"/>
    </source>
</evidence>
<gene>
    <name evidence="13" type="ORF">GGQ68_003133</name>
</gene>
<dbReference type="InterPro" id="IPR001453">
    <property type="entry name" value="MoaB/Mog_dom"/>
</dbReference>
<dbReference type="SUPFAM" id="SSF63882">
    <property type="entry name" value="MoeA N-terminal region -like"/>
    <property type="match status" value="1"/>
</dbReference>
<comment type="catalytic activity">
    <reaction evidence="10">
        <text>adenylyl-molybdopterin + molybdate = Mo-molybdopterin + AMP + H(+)</text>
        <dbReference type="Rhea" id="RHEA:35047"/>
        <dbReference type="ChEBI" id="CHEBI:15378"/>
        <dbReference type="ChEBI" id="CHEBI:36264"/>
        <dbReference type="ChEBI" id="CHEBI:62727"/>
        <dbReference type="ChEBI" id="CHEBI:71302"/>
        <dbReference type="ChEBI" id="CHEBI:456215"/>
        <dbReference type="EC" id="2.10.1.1"/>
    </reaction>
</comment>
<reference evidence="13 14" key="1">
    <citation type="submission" date="2020-08" db="EMBL/GenBank/DDBJ databases">
        <title>Genomic Encyclopedia of Type Strains, Phase IV (KMG-IV): sequencing the most valuable type-strain genomes for metagenomic binning, comparative biology and taxonomic classification.</title>
        <authorList>
            <person name="Goeker M."/>
        </authorList>
    </citation>
    <scope>NUCLEOTIDE SEQUENCE [LARGE SCALE GENOMIC DNA]</scope>
    <source>
        <strain evidence="13 14">DSM 102235</strain>
    </source>
</reference>
<evidence type="ECO:0000256" key="6">
    <source>
        <dbReference type="ARBA" id="ARBA00022679"/>
    </source>
</evidence>
<dbReference type="InterPro" id="IPR005111">
    <property type="entry name" value="MoeA_C_domain_IV"/>
</dbReference>
<comment type="cofactor">
    <cofactor evidence="1 11">
        <name>Mg(2+)</name>
        <dbReference type="ChEBI" id="CHEBI:18420"/>
    </cofactor>
</comment>
<dbReference type="EMBL" id="JACIEJ010000007">
    <property type="protein sequence ID" value="MBB3986790.1"/>
    <property type="molecule type" value="Genomic_DNA"/>
</dbReference>
<comment type="caution">
    <text evidence="13">The sequence shown here is derived from an EMBL/GenBank/DDBJ whole genome shotgun (WGS) entry which is preliminary data.</text>
</comment>
<evidence type="ECO:0000256" key="1">
    <source>
        <dbReference type="ARBA" id="ARBA00001946"/>
    </source>
</evidence>
<dbReference type="PANTHER" id="PTHR10192">
    <property type="entry name" value="MOLYBDOPTERIN BIOSYNTHESIS PROTEIN"/>
    <property type="match status" value="1"/>
</dbReference>
<keyword evidence="14" id="KW-1185">Reference proteome</keyword>
<evidence type="ECO:0000256" key="9">
    <source>
        <dbReference type="ARBA" id="ARBA00023150"/>
    </source>
</evidence>
<comment type="pathway">
    <text evidence="3 11">Cofactor biosynthesis; molybdopterin biosynthesis.</text>
</comment>
<keyword evidence="6 11" id="KW-0808">Transferase</keyword>
<comment type="similarity">
    <text evidence="4 11">Belongs to the MoeA family.</text>
</comment>
<dbReference type="Pfam" id="PF00994">
    <property type="entry name" value="MoCF_biosynth"/>
    <property type="match status" value="1"/>
</dbReference>
<dbReference type="Gene3D" id="2.170.190.11">
    <property type="entry name" value="Molybdopterin biosynthesis moea protein, domain 3"/>
    <property type="match status" value="1"/>
</dbReference>
<dbReference type="GO" id="GO:0061599">
    <property type="term" value="F:molybdopterin molybdotransferase activity"/>
    <property type="evidence" value="ECO:0007669"/>
    <property type="project" value="UniProtKB-UniRule"/>
</dbReference>